<evidence type="ECO:0000313" key="1">
    <source>
        <dbReference type="RefSeq" id="XP_028143872.1"/>
    </source>
</evidence>
<organism evidence="1">
    <name type="scientific">Diabrotica virgifera virgifera</name>
    <name type="common">western corn rootworm</name>
    <dbReference type="NCBI Taxonomy" id="50390"/>
    <lineage>
        <taxon>Eukaryota</taxon>
        <taxon>Metazoa</taxon>
        <taxon>Ecdysozoa</taxon>
        <taxon>Arthropoda</taxon>
        <taxon>Hexapoda</taxon>
        <taxon>Insecta</taxon>
        <taxon>Pterygota</taxon>
        <taxon>Neoptera</taxon>
        <taxon>Endopterygota</taxon>
        <taxon>Coleoptera</taxon>
        <taxon>Polyphaga</taxon>
        <taxon>Cucujiformia</taxon>
        <taxon>Chrysomeloidea</taxon>
        <taxon>Chrysomelidae</taxon>
        <taxon>Galerucinae</taxon>
        <taxon>Diabroticina</taxon>
        <taxon>Diabroticites</taxon>
        <taxon>Diabrotica</taxon>
    </lineage>
</organism>
<protein>
    <submittedName>
        <fullName evidence="1">Uncharacterized protein LOC114337589</fullName>
    </submittedName>
</protein>
<gene>
    <name evidence="1" type="primary">LOC114337589</name>
</gene>
<dbReference type="InParanoid" id="A0A6P7GAQ2"/>
<sequence>MDQEIEKLHTVSQDIREKFLKPPKIKKKSWMTNEILDMMEERRKSKDQDMSLYKRIDKDIKKAIRIAKDTRLREQCAEIQQLQHKHDSFNMHKKVKEAAGLYKPRRVGCLADNQGKPLLSVEEKLDTWKKHVEYAQKS</sequence>
<proteinExistence type="predicted"/>
<dbReference type="AlphaFoldDB" id="A0A6P7GAQ2"/>
<dbReference type="RefSeq" id="XP_028143872.1">
    <property type="nucleotide sequence ID" value="XM_028288071.1"/>
</dbReference>
<reference evidence="1" key="1">
    <citation type="submission" date="2025-08" db="UniProtKB">
        <authorList>
            <consortium name="RefSeq"/>
        </authorList>
    </citation>
    <scope>IDENTIFICATION</scope>
    <source>
        <tissue evidence="1">Whole insect</tissue>
    </source>
</reference>
<name>A0A6P7GAQ2_DIAVI</name>
<accession>A0A6P7GAQ2</accession>